<protein>
    <recommendedName>
        <fullName evidence="3">RecF/RecN/SMC N-terminal domain-containing protein</fullName>
    </recommendedName>
</protein>
<dbReference type="STRING" id="542762.A0A4S4DNX1"/>
<reference evidence="1 2" key="1">
    <citation type="journal article" date="2018" name="Proc. Natl. Acad. Sci. U.S.A.">
        <title>Draft genome sequence of Camellia sinensis var. sinensis provides insights into the evolution of the tea genome and tea quality.</title>
        <authorList>
            <person name="Wei C."/>
            <person name="Yang H."/>
            <person name="Wang S."/>
            <person name="Zhao J."/>
            <person name="Liu C."/>
            <person name="Gao L."/>
            <person name="Xia E."/>
            <person name="Lu Y."/>
            <person name="Tai Y."/>
            <person name="She G."/>
            <person name="Sun J."/>
            <person name="Cao H."/>
            <person name="Tong W."/>
            <person name="Gao Q."/>
            <person name="Li Y."/>
            <person name="Deng W."/>
            <person name="Jiang X."/>
            <person name="Wang W."/>
            <person name="Chen Q."/>
            <person name="Zhang S."/>
            <person name="Li H."/>
            <person name="Wu J."/>
            <person name="Wang P."/>
            <person name="Li P."/>
            <person name="Shi C."/>
            <person name="Zheng F."/>
            <person name="Jian J."/>
            <person name="Huang B."/>
            <person name="Shan D."/>
            <person name="Shi M."/>
            <person name="Fang C."/>
            <person name="Yue Y."/>
            <person name="Li F."/>
            <person name="Li D."/>
            <person name="Wei S."/>
            <person name="Han B."/>
            <person name="Jiang C."/>
            <person name="Yin Y."/>
            <person name="Xia T."/>
            <person name="Zhang Z."/>
            <person name="Bennetzen J.L."/>
            <person name="Zhao S."/>
            <person name="Wan X."/>
        </authorList>
    </citation>
    <scope>NUCLEOTIDE SEQUENCE [LARGE SCALE GENOMIC DNA]</scope>
    <source>
        <strain evidence="2">cv. Shuchazao</strain>
        <tissue evidence="1">Leaf</tissue>
    </source>
</reference>
<keyword evidence="2" id="KW-1185">Reference proteome</keyword>
<name>A0A4S4DNX1_CAMSN</name>
<dbReference type="Proteomes" id="UP000306102">
    <property type="component" value="Unassembled WGS sequence"/>
</dbReference>
<accession>A0A4S4DNX1</accession>
<dbReference type="SUPFAM" id="SSF52540">
    <property type="entry name" value="P-loop containing nucleoside triphosphate hydrolases"/>
    <property type="match status" value="1"/>
</dbReference>
<evidence type="ECO:0000313" key="2">
    <source>
        <dbReference type="Proteomes" id="UP000306102"/>
    </source>
</evidence>
<sequence length="248" mass="27512">MVIEELDEKKKEMLKVTWVKVNNDFGSIFSTLLPGTMAKLETPEGSTFLEGLEVCVAFGSVWKQSLSELSGGQRSLLALSLILALLLFKPAPLYILDEDTLELFKFEEVFSILELIFRTRMCDGSGCYWVRVEWWVRGEGMARLVGEGRWGGLSWGEGLTEDGCGSEKGLQGWWVSKVSIVTELGMVLFSKAVISKGMNPYIFGAYRQAFATLALAPFAFYLERKNSAPLSCSILCKILVSLIGYAQG</sequence>
<comment type="caution">
    <text evidence="1">The sequence shown here is derived from an EMBL/GenBank/DDBJ whole genome shotgun (WGS) entry which is preliminary data.</text>
</comment>
<dbReference type="InterPro" id="IPR027417">
    <property type="entry name" value="P-loop_NTPase"/>
</dbReference>
<organism evidence="1 2">
    <name type="scientific">Camellia sinensis var. sinensis</name>
    <name type="common">China tea</name>
    <dbReference type="NCBI Taxonomy" id="542762"/>
    <lineage>
        <taxon>Eukaryota</taxon>
        <taxon>Viridiplantae</taxon>
        <taxon>Streptophyta</taxon>
        <taxon>Embryophyta</taxon>
        <taxon>Tracheophyta</taxon>
        <taxon>Spermatophyta</taxon>
        <taxon>Magnoliopsida</taxon>
        <taxon>eudicotyledons</taxon>
        <taxon>Gunneridae</taxon>
        <taxon>Pentapetalae</taxon>
        <taxon>asterids</taxon>
        <taxon>Ericales</taxon>
        <taxon>Theaceae</taxon>
        <taxon>Camellia</taxon>
    </lineage>
</organism>
<dbReference type="Gene3D" id="3.40.50.300">
    <property type="entry name" value="P-loop containing nucleotide triphosphate hydrolases"/>
    <property type="match status" value="1"/>
</dbReference>
<dbReference type="AlphaFoldDB" id="A0A4S4DNX1"/>
<evidence type="ECO:0008006" key="3">
    <source>
        <dbReference type="Google" id="ProtNLM"/>
    </source>
</evidence>
<proteinExistence type="predicted"/>
<gene>
    <name evidence="1" type="ORF">TEA_000590</name>
</gene>
<dbReference type="EMBL" id="SDRB02010858">
    <property type="protein sequence ID" value="THG03876.1"/>
    <property type="molecule type" value="Genomic_DNA"/>
</dbReference>
<evidence type="ECO:0000313" key="1">
    <source>
        <dbReference type="EMBL" id="THG03876.1"/>
    </source>
</evidence>
<dbReference type="PANTHER" id="PTHR43977">
    <property type="entry name" value="STRUCTURAL MAINTENANCE OF CHROMOSOMES PROTEIN 3"/>
    <property type="match status" value="1"/>
</dbReference>